<gene>
    <name evidence="1" type="ORF">BpHYR1_035459</name>
</gene>
<evidence type="ECO:0000313" key="1">
    <source>
        <dbReference type="EMBL" id="RNA38369.1"/>
    </source>
</evidence>
<dbReference type="Proteomes" id="UP000276133">
    <property type="component" value="Unassembled WGS sequence"/>
</dbReference>
<keyword evidence="2" id="KW-1185">Reference proteome</keyword>
<proteinExistence type="predicted"/>
<accession>A0A3M7SRM6</accession>
<evidence type="ECO:0000313" key="2">
    <source>
        <dbReference type="Proteomes" id="UP000276133"/>
    </source>
</evidence>
<reference evidence="1 2" key="1">
    <citation type="journal article" date="2018" name="Sci. Rep.">
        <title>Genomic signatures of local adaptation to the degree of environmental predictability in rotifers.</title>
        <authorList>
            <person name="Franch-Gras L."/>
            <person name="Hahn C."/>
            <person name="Garcia-Roger E.M."/>
            <person name="Carmona M.J."/>
            <person name="Serra M."/>
            <person name="Gomez A."/>
        </authorList>
    </citation>
    <scope>NUCLEOTIDE SEQUENCE [LARGE SCALE GENOMIC DNA]</scope>
    <source>
        <strain evidence="1">HYR1</strain>
    </source>
</reference>
<name>A0A3M7SRM6_BRAPC</name>
<comment type="caution">
    <text evidence="1">The sequence shown here is derived from an EMBL/GenBank/DDBJ whole genome shotgun (WGS) entry which is preliminary data.</text>
</comment>
<dbReference type="EMBL" id="REGN01000886">
    <property type="protein sequence ID" value="RNA38369.1"/>
    <property type="molecule type" value="Genomic_DNA"/>
</dbReference>
<sequence>MNLNKEKNNLRLILLRIRKDYLPRITSSFKSPCIGLNVSFEFNVMPKNFTFSSRSIFKNEIINKIHFYKH</sequence>
<protein>
    <submittedName>
        <fullName evidence="1">Uncharacterized protein</fullName>
    </submittedName>
</protein>
<organism evidence="1 2">
    <name type="scientific">Brachionus plicatilis</name>
    <name type="common">Marine rotifer</name>
    <name type="synonym">Brachionus muelleri</name>
    <dbReference type="NCBI Taxonomy" id="10195"/>
    <lineage>
        <taxon>Eukaryota</taxon>
        <taxon>Metazoa</taxon>
        <taxon>Spiralia</taxon>
        <taxon>Gnathifera</taxon>
        <taxon>Rotifera</taxon>
        <taxon>Eurotatoria</taxon>
        <taxon>Monogononta</taxon>
        <taxon>Pseudotrocha</taxon>
        <taxon>Ploima</taxon>
        <taxon>Brachionidae</taxon>
        <taxon>Brachionus</taxon>
    </lineage>
</organism>
<dbReference type="AlphaFoldDB" id="A0A3M7SRM6"/>